<protein>
    <recommendedName>
        <fullName evidence="2">DUF6604 domain-containing protein</fullName>
    </recommendedName>
</protein>
<dbReference type="Pfam" id="PF20253">
    <property type="entry name" value="DUF6604"/>
    <property type="match status" value="1"/>
</dbReference>
<feature type="region of interest" description="Disordered" evidence="1">
    <location>
        <begin position="169"/>
        <end position="223"/>
    </location>
</feature>
<feature type="compositionally biased region" description="Acidic residues" evidence="1">
    <location>
        <begin position="177"/>
        <end position="186"/>
    </location>
</feature>
<organism evidence="3 4">
    <name type="scientific">Cercophora newfieldiana</name>
    <dbReference type="NCBI Taxonomy" id="92897"/>
    <lineage>
        <taxon>Eukaryota</taxon>
        <taxon>Fungi</taxon>
        <taxon>Dikarya</taxon>
        <taxon>Ascomycota</taxon>
        <taxon>Pezizomycotina</taxon>
        <taxon>Sordariomycetes</taxon>
        <taxon>Sordariomycetidae</taxon>
        <taxon>Sordariales</taxon>
        <taxon>Lasiosphaeriaceae</taxon>
        <taxon>Cercophora</taxon>
    </lineage>
</organism>
<dbReference type="PANTHER" id="PTHR38795">
    <property type="entry name" value="DUF6604 DOMAIN-CONTAINING PROTEIN"/>
    <property type="match status" value="1"/>
</dbReference>
<reference evidence="3" key="1">
    <citation type="submission" date="2023-06" db="EMBL/GenBank/DDBJ databases">
        <title>Genome-scale phylogeny and comparative genomics of the fungal order Sordariales.</title>
        <authorList>
            <consortium name="Lawrence Berkeley National Laboratory"/>
            <person name="Hensen N."/>
            <person name="Bonometti L."/>
            <person name="Westerberg I."/>
            <person name="Brannstrom I.O."/>
            <person name="Guillou S."/>
            <person name="Cros-Aarteil S."/>
            <person name="Calhoun S."/>
            <person name="Haridas S."/>
            <person name="Kuo A."/>
            <person name="Mondo S."/>
            <person name="Pangilinan J."/>
            <person name="Riley R."/>
            <person name="Labutti K."/>
            <person name="Andreopoulos B."/>
            <person name="Lipzen A."/>
            <person name="Chen C."/>
            <person name="Yanf M."/>
            <person name="Daum C."/>
            <person name="Ng V."/>
            <person name="Clum A."/>
            <person name="Steindorff A."/>
            <person name="Ohm R."/>
            <person name="Martin F."/>
            <person name="Silar P."/>
            <person name="Natvig D."/>
            <person name="Lalanne C."/>
            <person name="Gautier V."/>
            <person name="Ament-Velasquez S.L."/>
            <person name="Kruys A."/>
            <person name="Hutchinson M.I."/>
            <person name="Powell A.J."/>
            <person name="Barry K."/>
            <person name="Miller A.N."/>
            <person name="Grigoriev I.V."/>
            <person name="Debuchy R."/>
            <person name="Gladieux P."/>
            <person name="Thoren M.H."/>
            <person name="Johannesson H."/>
        </authorList>
    </citation>
    <scope>NUCLEOTIDE SEQUENCE</scope>
    <source>
        <strain evidence="3">SMH2532-1</strain>
    </source>
</reference>
<dbReference type="PANTHER" id="PTHR38795:SF1">
    <property type="entry name" value="DUF6604 DOMAIN-CONTAINING PROTEIN"/>
    <property type="match status" value="1"/>
</dbReference>
<dbReference type="InterPro" id="IPR016864">
    <property type="entry name" value="UCP028035"/>
</dbReference>
<proteinExistence type="predicted"/>
<gene>
    <name evidence="3" type="ORF">B0T16DRAFT_317985</name>
</gene>
<name>A0AA39YUC2_9PEZI</name>
<dbReference type="AlphaFoldDB" id="A0AA39YUC2"/>
<feature type="compositionally biased region" description="Basic and acidic residues" evidence="1">
    <location>
        <begin position="986"/>
        <end position="995"/>
    </location>
</feature>
<dbReference type="EMBL" id="JAULSV010000001">
    <property type="protein sequence ID" value="KAK0657747.1"/>
    <property type="molecule type" value="Genomic_DNA"/>
</dbReference>
<feature type="region of interest" description="Disordered" evidence="1">
    <location>
        <begin position="986"/>
        <end position="1006"/>
    </location>
</feature>
<feature type="compositionally biased region" description="Basic residues" evidence="1">
    <location>
        <begin position="193"/>
        <end position="215"/>
    </location>
</feature>
<dbReference type="InterPro" id="IPR046539">
    <property type="entry name" value="DUF6604"/>
</dbReference>
<evidence type="ECO:0000259" key="2">
    <source>
        <dbReference type="Pfam" id="PF20253"/>
    </source>
</evidence>
<sequence length="1006" mass="112892">MASRNAYLEYKRDTSRIIYWVVGTSNAIIRKLRVQPSTGDTDALPDLNSTGAITSAGLVALSKLISRHLPTTPPAILRLFQSVIGARTQAHTVFQQIVANRPDPDVEKSNASHKNFIDALTAAFNALGGNPTVAAGAKSASDANSVVSKDELDELLLANRFGALDLETSSANQDDHNLDDDDDEEPNATTSKAQRRKQPKPGKGKKGKRSKKPKKAPAVESPRLEDVPLESYRIIQDTDGIMTDYLMAVYDLLRQMAELRGTLQTVWREVAYDGLNSAVAGAVCHVAHGIIQRTASAMFVDFPGHDSFETVMNTITRGDIEKSQGMFSLSLFRSESGDYSQVNEVKKTAIDVKEQFFIHAYQDLVDFVEDFQKTRSGKPTKRMLEQINNWDPTLNLQRATNEQRIQWRRSYIINWLYDLVNVFSSIVVQRNTMKGERHVLENVDWSTTGPWNQHRRLFGLNEFAGFVTSLAMQKPGIDVRKRILPHHVFQLQGIADSLTASRGWTVSALRGHVIDPPARGFRPRRDVDLFLDRENKEQFHSFLQGADVLQQLLDRYATETLRPSTYKQMNVMIEGIQFDFINWLGESKYMHGLNTIPPSRFSKTNSNGLWEYSPYLCAVGLVEGLQLAYSLGMWLWDKLPEITYIIHLHNMLLQKGFIKTPIGLFNTLENPNFFADCFYTNGEPPTSDFAQALLQQTSRAAQMAASRKQAGREVAKSSSSSIHDLLGADLNLVFNVKSLLVTFQTAGWDPDRIPDADVPLVSGIAGLRISRTKRITNPNTGKAELENTELVRRIKELDNKANDGHSGGSLLDAFASTFQSGPSVSIHLPESLSERILPPGYTAVGSRLDGGAGGQRQWGHAGGKEVDDASLLQMLKMEFMRDVCGSSPLSSFNYVWGTARILMIFMQIEDTLREKRNPLYLEAYESPRTFRSLIEKRLALTTMALEGRNDECLREIARIFENPRAGFMNHIYWDDLVDDLELPKTTEREEQERMLRGPPDQMCSMM</sequence>
<comment type="caution">
    <text evidence="3">The sequence shown here is derived from an EMBL/GenBank/DDBJ whole genome shotgun (WGS) entry which is preliminary data.</text>
</comment>
<evidence type="ECO:0000313" key="4">
    <source>
        <dbReference type="Proteomes" id="UP001174936"/>
    </source>
</evidence>
<feature type="domain" description="DUF6604" evidence="2">
    <location>
        <begin position="9"/>
        <end position="299"/>
    </location>
</feature>
<dbReference type="PIRSF" id="PIRSF028035">
    <property type="entry name" value="UCP028035"/>
    <property type="match status" value="1"/>
</dbReference>
<evidence type="ECO:0000256" key="1">
    <source>
        <dbReference type="SAM" id="MobiDB-lite"/>
    </source>
</evidence>
<dbReference type="Proteomes" id="UP001174936">
    <property type="component" value="Unassembled WGS sequence"/>
</dbReference>
<accession>A0AA39YUC2</accession>
<evidence type="ECO:0000313" key="3">
    <source>
        <dbReference type="EMBL" id="KAK0657747.1"/>
    </source>
</evidence>
<keyword evidence="4" id="KW-1185">Reference proteome</keyword>